<feature type="region of interest" description="Disordered" evidence="2">
    <location>
        <begin position="1313"/>
        <end position="1367"/>
    </location>
</feature>
<dbReference type="Pfam" id="PF02145">
    <property type="entry name" value="Rap_GAP"/>
    <property type="match status" value="1"/>
</dbReference>
<feature type="region of interest" description="Disordered" evidence="2">
    <location>
        <begin position="824"/>
        <end position="845"/>
    </location>
</feature>
<keyword evidence="1" id="KW-0343">GTPase activation</keyword>
<dbReference type="STRING" id="1806994.A0A507C8Q8"/>
<dbReference type="EMBL" id="QEAO01000007">
    <property type="protein sequence ID" value="TPX35718.1"/>
    <property type="molecule type" value="Genomic_DNA"/>
</dbReference>
<dbReference type="InterPro" id="IPR024584">
    <property type="entry name" value="Tuberin_N"/>
</dbReference>
<dbReference type="RefSeq" id="XP_031026150.1">
    <property type="nucleotide sequence ID" value="XM_031167952.1"/>
</dbReference>
<dbReference type="PROSITE" id="PS50085">
    <property type="entry name" value="RAPGAP"/>
    <property type="match status" value="1"/>
</dbReference>
<dbReference type="GO" id="GO:0051056">
    <property type="term" value="P:regulation of small GTPase mediated signal transduction"/>
    <property type="evidence" value="ECO:0007669"/>
    <property type="project" value="InterPro"/>
</dbReference>
<dbReference type="GO" id="GO:0032007">
    <property type="term" value="P:negative regulation of TOR signaling"/>
    <property type="evidence" value="ECO:0007669"/>
    <property type="project" value="TreeGrafter"/>
</dbReference>
<accession>A0A507C8Q8</accession>
<dbReference type="GO" id="GO:0005634">
    <property type="term" value="C:nucleus"/>
    <property type="evidence" value="ECO:0007669"/>
    <property type="project" value="InterPro"/>
</dbReference>
<dbReference type="GO" id="GO:0033596">
    <property type="term" value="C:TSC1-TSC2 complex"/>
    <property type="evidence" value="ECO:0007669"/>
    <property type="project" value="TreeGrafter"/>
</dbReference>
<dbReference type="InterPro" id="IPR018515">
    <property type="entry name" value="Tuberin-type_domain"/>
</dbReference>
<protein>
    <recommendedName>
        <fullName evidence="3">Rap-GAP domain-containing protein</fullName>
    </recommendedName>
</protein>
<feature type="compositionally biased region" description="Polar residues" evidence="2">
    <location>
        <begin position="1710"/>
        <end position="1720"/>
    </location>
</feature>
<evidence type="ECO:0000313" key="4">
    <source>
        <dbReference type="EMBL" id="TPX35718.1"/>
    </source>
</evidence>
<dbReference type="Pfam" id="PF11864">
    <property type="entry name" value="DUF3384"/>
    <property type="match status" value="1"/>
</dbReference>
<evidence type="ECO:0000259" key="3">
    <source>
        <dbReference type="PROSITE" id="PS50085"/>
    </source>
</evidence>
<dbReference type="GO" id="GO:0005096">
    <property type="term" value="F:GTPase activator activity"/>
    <property type="evidence" value="ECO:0007669"/>
    <property type="project" value="UniProtKB-KW"/>
</dbReference>
<dbReference type="GeneID" id="42003249"/>
<feature type="compositionally biased region" description="Low complexity" evidence="2">
    <location>
        <begin position="1686"/>
        <end position="1703"/>
    </location>
</feature>
<dbReference type="PANTHER" id="PTHR10063:SF0">
    <property type="entry name" value="TUBERIN"/>
    <property type="match status" value="1"/>
</dbReference>
<dbReference type="SUPFAM" id="SSF111347">
    <property type="entry name" value="Rap/Ran-GAP"/>
    <property type="match status" value="1"/>
</dbReference>
<feature type="domain" description="Rap-GAP" evidence="3">
    <location>
        <begin position="1431"/>
        <end position="1684"/>
    </location>
</feature>
<name>A0A507C8Q8_9FUNG</name>
<dbReference type="FunFam" id="3.40.50.11210:FF:000007">
    <property type="entry name" value="Tuberous sclerosis 2"/>
    <property type="match status" value="1"/>
</dbReference>
<feature type="compositionally biased region" description="Low complexity" evidence="2">
    <location>
        <begin position="1347"/>
        <end position="1363"/>
    </location>
</feature>
<proteinExistence type="predicted"/>
<feature type="compositionally biased region" description="Polar residues" evidence="2">
    <location>
        <begin position="1282"/>
        <end position="1293"/>
    </location>
</feature>
<organism evidence="4 5">
    <name type="scientific">Synchytrium microbalum</name>
    <dbReference type="NCBI Taxonomy" id="1806994"/>
    <lineage>
        <taxon>Eukaryota</taxon>
        <taxon>Fungi</taxon>
        <taxon>Fungi incertae sedis</taxon>
        <taxon>Chytridiomycota</taxon>
        <taxon>Chytridiomycota incertae sedis</taxon>
        <taxon>Chytridiomycetes</taxon>
        <taxon>Synchytriales</taxon>
        <taxon>Synchytriaceae</taxon>
        <taxon>Synchytrium</taxon>
    </lineage>
</organism>
<feature type="region of interest" description="Disordered" evidence="2">
    <location>
        <begin position="1686"/>
        <end position="1722"/>
    </location>
</feature>
<feature type="region of interest" description="Disordered" evidence="2">
    <location>
        <begin position="1272"/>
        <end position="1301"/>
    </location>
</feature>
<dbReference type="PANTHER" id="PTHR10063">
    <property type="entry name" value="TUBERIN"/>
    <property type="match status" value="1"/>
</dbReference>
<feature type="compositionally biased region" description="Polar residues" evidence="2">
    <location>
        <begin position="1316"/>
        <end position="1335"/>
    </location>
</feature>
<gene>
    <name evidence="4" type="ORF">SmJEL517_g02024</name>
</gene>
<dbReference type="Proteomes" id="UP000319731">
    <property type="component" value="Unassembled WGS sequence"/>
</dbReference>
<comment type="caution">
    <text evidence="4">The sequence shown here is derived from an EMBL/GenBank/DDBJ whole genome shotgun (WGS) entry which is preliminary data.</text>
</comment>
<dbReference type="Pfam" id="PF03542">
    <property type="entry name" value="Tuberin"/>
    <property type="match status" value="1"/>
</dbReference>
<dbReference type="InterPro" id="IPR035974">
    <property type="entry name" value="Rap/Ran-GAP_sf"/>
</dbReference>
<feature type="compositionally biased region" description="Basic and acidic residues" evidence="2">
    <location>
        <begin position="824"/>
        <end position="842"/>
    </location>
</feature>
<reference evidence="4 5" key="1">
    <citation type="journal article" date="2019" name="Sci. Rep.">
        <title>Comparative genomics of chytrid fungi reveal insights into the obligate biotrophic and pathogenic lifestyle of Synchytrium endobioticum.</title>
        <authorList>
            <person name="van de Vossenberg B.T.L.H."/>
            <person name="Warris S."/>
            <person name="Nguyen H.D.T."/>
            <person name="van Gent-Pelzer M.P.E."/>
            <person name="Joly D.L."/>
            <person name="van de Geest H.C."/>
            <person name="Bonants P.J.M."/>
            <person name="Smith D.S."/>
            <person name="Levesque C.A."/>
            <person name="van der Lee T.A.J."/>
        </authorList>
    </citation>
    <scope>NUCLEOTIDE SEQUENCE [LARGE SCALE GENOMIC DNA]</scope>
    <source>
        <strain evidence="4 5">JEL517</strain>
    </source>
</reference>
<dbReference type="InterPro" id="IPR000331">
    <property type="entry name" value="Rap/Ran_GAP_dom"/>
</dbReference>
<evidence type="ECO:0000313" key="5">
    <source>
        <dbReference type="Proteomes" id="UP000319731"/>
    </source>
</evidence>
<sequence length="1733" mass="191218">MEVVAEHAVLPTEIVQKILEYIEYDGIMDVKTLARAALVSKDLNALRIVYENLPPPKETGRLFKRKQLDAILANIHRFGQDALKHTKKLVILSVDTGANAIKYESSPYRQHMEKKATFDDKSMSVSTSGPPASTAHHEGGLRSILDRFNASAPSSGDSSALHDLCIYIQSTASLLPSEVTHIWSLLQPLVGQVTILDFINVLLEEQYDVVGNVAGMRSALFTAVTSLSSKEATPTNGQIKSLDALSRHGTDLTEFELDMVPILADWLSSCDDVTDESVVTFILTLAAETVKANIISPGNADKLVISACNLCTKPMSDVTASALSLLEVIAQQKALSNTVLPRLIETLCNTVNWERHLSKSWNILKSLLESPRGRRCMVLLCTMLEEVDKWSHITVRGAVFSIAMSTWGTQRVKDAFYSRSFYLSYFIRVVTSRSNDLVDVEILKSISRLVKKYGILSAKPDIVVRSDAKNHGTSKLDEPSVSSKSAADDVKGQDLTVFEWEAIIAILISLTRCWNDASGLQASLPQPVNRWRVGETLDSPAGATNMSERLGALHTLLTFYQTVLNGVVDVYLKLEGASSTLYYDLLYQLAPHLSLPLASMLLDHIIISLWQVDLDDQIKVLSNISNTFYMHESRPLIRKKFVAMLSNVFSSIHPAERDELYDRVFVPLIVSFGKESDRDVFTAIVDLILNMVVDIDDDQATNLVSVLLESAVTNSLSPQGDTTKTDSIKVDSETDKPLHSLSLEALMDLFEIGLLNASPVISVSAFSAIVKVAGMSSIETVSRLTALRFLMKIRADSRYHVRFPSSIPATKSVDTVVKKDDATSNVGAKKDDAQQSTKKDDVPMDPMPELEEARKWWTRRDTITSPQVVCYEELIASIVNNNPRPTSTSPLPVNIDAVKALPIDLYAATILEVLMSEKSWEIYSLVLNQLPAQMENIYFWAGAYKTLPDIRKQLCRAILDEKVAASVLDMPQTTRKADLYSALYRLLLSLIPHRRLLTVREVQDEVVMAFHAGLNRGPTNARLCLQALTLCLYELPSSMTRLLPETKLGPGILDRLSRMPSQALILEFLSSLARLSDLYVNFTERDFKRVFGMAVQYISTGGGVSNSAGSGNIMTQYLFNMAYHVVTVWFTAMKVSERRRYVPFIVHYFMLPLQQQQQQIEKNEKSEKKPLVLDENVEMILDMMIQNTFADCTPKPPESKTDSKNISGAGLSKTWIVGNALLTIRTSMGGWSDVTIRRASGWVSFSVRLDNRFRFEESSNLTRRGSLNVREVSDPVAEEDNPSMSDSFTSQGNIPKAQHKRWGSVELSAGAGIGSKNLNRQRSVHGRSSATSALPSTLPVESEVESGRSTPRSRGSSISSQTTDPAIAADTAVSRLSRALTSNTGSQSNLMSNNTTLDPVFLLAQIMPYPDMVPHEVPRLLADDDMTARFISVLDLTPVVDLHKLGVLYVGPGQKKEAEILSNTQGSRAYGLLLRSLGSMIRLKGIRDVNTGGLDTRDDIDGTHAVYWQDDCAQVIFHAATLMPTVSYDERCTAKKRHLGNDSIILVWNESGAEYEFDTLPGQFNHINLVITPLDADYPLSVVGGVLEDEAERASGIPIVATLPSTYRNSYYRVSMQRRPDIPDIGPLSEPRLVSGACLARFVRQIAIHANIAVQIFLGGAGGGNVKERLRMIRRIRQRYITSTASSSAIGGSDSGSVGQQQVTTPPGPSTQQDSGSSSKIDSEAMLTFTRYI</sequence>
<keyword evidence="5" id="KW-1185">Reference proteome</keyword>
<dbReference type="OrthoDB" id="19311at2759"/>
<dbReference type="Gene3D" id="3.40.50.11210">
    <property type="entry name" value="Rap/Ran-GAP"/>
    <property type="match status" value="1"/>
</dbReference>
<evidence type="ECO:0000256" key="2">
    <source>
        <dbReference type="SAM" id="MobiDB-lite"/>
    </source>
</evidence>
<evidence type="ECO:0000256" key="1">
    <source>
        <dbReference type="ARBA" id="ARBA00022468"/>
    </source>
</evidence>
<dbReference type="InterPro" id="IPR027107">
    <property type="entry name" value="Tuberin/Ral-act_asu"/>
</dbReference>